<evidence type="ECO:0000256" key="1">
    <source>
        <dbReference type="SAM" id="MobiDB-lite"/>
    </source>
</evidence>
<dbReference type="EMBL" id="LDSE01000015">
    <property type="protein sequence ID" value="KTS68316.1"/>
    <property type="molecule type" value="Genomic_DNA"/>
</dbReference>
<accession>A0A8E1RZU5</accession>
<proteinExistence type="predicted"/>
<sequence>MASRNVYTQEQLDEARRKLENLPDLTPQRITREAALENLKDTILVLAKEKGYTVADIKAALDAMEFRFSEKAISGVINEGNGKKKRQPRKAEPAQVKSTPQDEQPAS</sequence>
<dbReference type="Proteomes" id="UP000071979">
    <property type="component" value="Unassembled WGS sequence"/>
</dbReference>
<comment type="caution">
    <text evidence="2">The sequence shown here is derived from an EMBL/GenBank/DDBJ whole genome shotgun (WGS) entry which is preliminary data.</text>
</comment>
<evidence type="ECO:0000313" key="3">
    <source>
        <dbReference type="Proteomes" id="UP000071979"/>
    </source>
</evidence>
<gene>
    <name evidence="2" type="ORF">SA3R_08195</name>
</gene>
<reference evidence="2 3" key="1">
    <citation type="journal article" date="2016" name="Front. Microbiol.">
        <title>Genomic Resource of Rice Seed Associated Bacteria.</title>
        <authorList>
            <person name="Midha S."/>
            <person name="Bansal K."/>
            <person name="Sharma S."/>
            <person name="Kumar N."/>
            <person name="Patil P.P."/>
            <person name="Chaudhry V."/>
            <person name="Patil P.B."/>
        </authorList>
    </citation>
    <scope>NUCLEOTIDE SEQUENCE [LARGE SCALE GENOMIC DNA]</scope>
    <source>
        <strain evidence="2 3">SA3</strain>
    </source>
</reference>
<evidence type="ECO:0008006" key="4">
    <source>
        <dbReference type="Google" id="ProtNLM"/>
    </source>
</evidence>
<dbReference type="AlphaFoldDB" id="A0A8E1RZU5"/>
<feature type="compositionally biased region" description="Polar residues" evidence="1">
    <location>
        <begin position="96"/>
        <end position="107"/>
    </location>
</feature>
<organism evidence="2 3">
    <name type="scientific">Pantoea dispersa</name>
    <dbReference type="NCBI Taxonomy" id="59814"/>
    <lineage>
        <taxon>Bacteria</taxon>
        <taxon>Pseudomonadati</taxon>
        <taxon>Pseudomonadota</taxon>
        <taxon>Gammaproteobacteria</taxon>
        <taxon>Enterobacterales</taxon>
        <taxon>Erwiniaceae</taxon>
        <taxon>Pantoea</taxon>
    </lineage>
</organism>
<name>A0A8E1RZU5_9GAMM</name>
<dbReference type="RefSeq" id="WP_058776649.1">
    <property type="nucleotide sequence ID" value="NZ_LDSA01000011.1"/>
</dbReference>
<feature type="region of interest" description="Disordered" evidence="1">
    <location>
        <begin position="77"/>
        <end position="107"/>
    </location>
</feature>
<evidence type="ECO:0000313" key="2">
    <source>
        <dbReference type="EMBL" id="KTS68316.1"/>
    </source>
</evidence>
<protein>
    <recommendedName>
        <fullName evidence="4">Mobilization protein MobC</fullName>
    </recommendedName>
</protein>